<accession>A0AAV1R1C3</accession>
<dbReference type="EMBL" id="CAWUPB010000851">
    <property type="protein sequence ID" value="CAK7326810.1"/>
    <property type="molecule type" value="Genomic_DNA"/>
</dbReference>
<protein>
    <submittedName>
        <fullName evidence="2">Uncharacterized protein</fullName>
    </submittedName>
</protein>
<feature type="compositionally biased region" description="Gly residues" evidence="1">
    <location>
        <begin position="9"/>
        <end position="19"/>
    </location>
</feature>
<evidence type="ECO:0000256" key="1">
    <source>
        <dbReference type="SAM" id="MobiDB-lite"/>
    </source>
</evidence>
<comment type="caution">
    <text evidence="2">The sequence shown here is derived from an EMBL/GenBank/DDBJ whole genome shotgun (WGS) entry which is preliminary data.</text>
</comment>
<gene>
    <name evidence="2" type="ORF">DCAF_LOCUS4516</name>
</gene>
<dbReference type="AlphaFoldDB" id="A0AAV1R1C3"/>
<dbReference type="Proteomes" id="UP001314170">
    <property type="component" value="Unassembled WGS sequence"/>
</dbReference>
<feature type="compositionally biased region" description="Basic and acidic residues" evidence="1">
    <location>
        <begin position="26"/>
        <end position="37"/>
    </location>
</feature>
<sequence>MQDNHGKGNVRGGGFGEGNVEGIEDGENKERIEEDSKKTKYSMDIDYLIAGKSKMMRKEKQTVDEDDDDEFVVNVESKEIEYKLDDNLSYYSTNEEANVEPVRRVK</sequence>
<keyword evidence="3" id="KW-1185">Reference proteome</keyword>
<evidence type="ECO:0000313" key="3">
    <source>
        <dbReference type="Proteomes" id="UP001314170"/>
    </source>
</evidence>
<evidence type="ECO:0000313" key="2">
    <source>
        <dbReference type="EMBL" id="CAK7326810.1"/>
    </source>
</evidence>
<proteinExistence type="predicted"/>
<feature type="region of interest" description="Disordered" evidence="1">
    <location>
        <begin position="1"/>
        <end position="37"/>
    </location>
</feature>
<reference evidence="2 3" key="1">
    <citation type="submission" date="2024-01" db="EMBL/GenBank/DDBJ databases">
        <authorList>
            <person name="Waweru B."/>
        </authorList>
    </citation>
    <scope>NUCLEOTIDE SEQUENCE [LARGE SCALE GENOMIC DNA]</scope>
</reference>
<organism evidence="2 3">
    <name type="scientific">Dovyalis caffra</name>
    <dbReference type="NCBI Taxonomy" id="77055"/>
    <lineage>
        <taxon>Eukaryota</taxon>
        <taxon>Viridiplantae</taxon>
        <taxon>Streptophyta</taxon>
        <taxon>Embryophyta</taxon>
        <taxon>Tracheophyta</taxon>
        <taxon>Spermatophyta</taxon>
        <taxon>Magnoliopsida</taxon>
        <taxon>eudicotyledons</taxon>
        <taxon>Gunneridae</taxon>
        <taxon>Pentapetalae</taxon>
        <taxon>rosids</taxon>
        <taxon>fabids</taxon>
        <taxon>Malpighiales</taxon>
        <taxon>Salicaceae</taxon>
        <taxon>Flacourtieae</taxon>
        <taxon>Dovyalis</taxon>
    </lineage>
</organism>
<name>A0AAV1R1C3_9ROSI</name>